<feature type="domain" description="NADPH-dependent reductive aminase-like C-terminal" evidence="4">
    <location>
        <begin position="168"/>
        <end position="297"/>
    </location>
</feature>
<protein>
    <submittedName>
        <fullName evidence="5">3-hydroxyisobutyrate dehydrogenase-like beta-hydroxyacid dehydrogenase</fullName>
    </submittedName>
</protein>
<evidence type="ECO:0000259" key="4">
    <source>
        <dbReference type="Pfam" id="PF21761"/>
    </source>
</evidence>
<dbReference type="Proteomes" id="UP000706926">
    <property type="component" value="Unassembled WGS sequence"/>
</dbReference>
<evidence type="ECO:0000256" key="1">
    <source>
        <dbReference type="ARBA" id="ARBA00009080"/>
    </source>
</evidence>
<comment type="similarity">
    <text evidence="1">Belongs to the HIBADH-related family.</text>
</comment>
<dbReference type="InterPro" id="IPR006115">
    <property type="entry name" value="6PGDH_NADP-bd"/>
</dbReference>
<evidence type="ECO:0000256" key="2">
    <source>
        <dbReference type="ARBA" id="ARBA00023002"/>
    </source>
</evidence>
<dbReference type="Pfam" id="PF21761">
    <property type="entry name" value="RedAm-like_C"/>
    <property type="match status" value="1"/>
</dbReference>
<dbReference type="InterPro" id="IPR048666">
    <property type="entry name" value="RedAm-like_C"/>
</dbReference>
<dbReference type="PANTHER" id="PTHR43580">
    <property type="entry name" value="OXIDOREDUCTASE GLYR1-RELATED"/>
    <property type="match status" value="1"/>
</dbReference>
<comment type="caution">
    <text evidence="5">The sequence shown here is derived from an EMBL/GenBank/DDBJ whole genome shotgun (WGS) entry which is preliminary data.</text>
</comment>
<accession>A0ABS4F584</accession>
<keyword evidence="2" id="KW-0560">Oxidoreductase</keyword>
<dbReference type="InterPro" id="IPR013328">
    <property type="entry name" value="6PGD_dom2"/>
</dbReference>
<reference evidence="5 6" key="1">
    <citation type="submission" date="2021-03" db="EMBL/GenBank/DDBJ databases">
        <title>Genomic Encyclopedia of Type Strains, Phase IV (KMG-IV): sequencing the most valuable type-strain genomes for metagenomic binning, comparative biology and taxonomic classification.</title>
        <authorList>
            <person name="Goeker M."/>
        </authorList>
    </citation>
    <scope>NUCLEOTIDE SEQUENCE [LARGE SCALE GENOMIC DNA]</scope>
    <source>
        <strain evidence="5 6">DSM 15596</strain>
    </source>
</reference>
<evidence type="ECO:0000259" key="3">
    <source>
        <dbReference type="Pfam" id="PF03446"/>
    </source>
</evidence>
<dbReference type="RefSeq" id="WP_210094114.1">
    <property type="nucleotide sequence ID" value="NZ_CP139098.1"/>
</dbReference>
<evidence type="ECO:0000313" key="5">
    <source>
        <dbReference type="EMBL" id="MBP1891374.1"/>
    </source>
</evidence>
<dbReference type="InterPro" id="IPR051265">
    <property type="entry name" value="HIBADH-related_NP60_sf"/>
</dbReference>
<dbReference type="SUPFAM" id="SSF51735">
    <property type="entry name" value="NAD(P)-binding Rossmann-fold domains"/>
    <property type="match status" value="1"/>
</dbReference>
<organism evidence="5 6">
    <name type="scientific">Paenibacillus lactis</name>
    <dbReference type="NCBI Taxonomy" id="228574"/>
    <lineage>
        <taxon>Bacteria</taxon>
        <taxon>Bacillati</taxon>
        <taxon>Bacillota</taxon>
        <taxon>Bacilli</taxon>
        <taxon>Bacillales</taxon>
        <taxon>Paenibacillaceae</taxon>
        <taxon>Paenibacillus</taxon>
    </lineage>
</organism>
<dbReference type="PIRSF" id="PIRSF000103">
    <property type="entry name" value="HIBADH"/>
    <property type="match status" value="1"/>
</dbReference>
<dbReference type="EMBL" id="JAGGKI010000001">
    <property type="protein sequence ID" value="MBP1891374.1"/>
    <property type="molecule type" value="Genomic_DNA"/>
</dbReference>
<feature type="domain" description="6-phosphogluconate dehydrogenase NADP-binding" evidence="3">
    <location>
        <begin position="12"/>
        <end position="166"/>
    </location>
</feature>
<name>A0ABS4F584_9BACL</name>
<dbReference type="Pfam" id="PF03446">
    <property type="entry name" value="NAD_binding_2"/>
    <property type="match status" value="1"/>
</dbReference>
<dbReference type="GeneID" id="95402496"/>
<dbReference type="Gene3D" id="1.10.1040.10">
    <property type="entry name" value="N-(1-d-carboxylethyl)-l-norvaline Dehydrogenase, domain 2"/>
    <property type="match status" value="1"/>
</dbReference>
<dbReference type="Gene3D" id="3.40.50.720">
    <property type="entry name" value="NAD(P)-binding Rossmann-like Domain"/>
    <property type="match status" value="1"/>
</dbReference>
<keyword evidence="6" id="KW-1185">Reference proteome</keyword>
<dbReference type="InterPro" id="IPR015815">
    <property type="entry name" value="HIBADH-related"/>
</dbReference>
<dbReference type="InterPro" id="IPR036291">
    <property type="entry name" value="NAD(P)-bd_dom_sf"/>
</dbReference>
<dbReference type="PANTHER" id="PTHR43580:SF2">
    <property type="entry name" value="CYTOKINE-LIKE NUCLEAR FACTOR N-PAC"/>
    <property type="match status" value="1"/>
</dbReference>
<evidence type="ECO:0000313" key="6">
    <source>
        <dbReference type="Proteomes" id="UP000706926"/>
    </source>
</evidence>
<gene>
    <name evidence="5" type="ORF">J2Z18_000443</name>
</gene>
<proteinExistence type="inferred from homology"/>
<sequence length="298" mass="31976">MNKIINHDRTAVTVIGLGNMGVALAEAFLKGGHPTTVWNRSANKADGLVAKGAALAATFADAVAASPVVIICLSTYEVMHEQLSPLTDELSGRVLVNLTSGTPDQARNTAIWAAEREVEYLDGAIMAVPQLIGLPETLIFYGGSKTLFEAHAPLLRVFGGNAAYLGDDHGAPLLYDLALLTMLYGSVYGYLHAHAFLSTANISPTAFLPFATNWVNHVIAPSITNPDSARALEERNYATDVSNLNTNKLGLEHIIRASKELDIPAEWLKPLHAIAAQQVAEGYGNDAFERVFEALRKS</sequence>